<name>A0A3Q1JPY8_ANATE</name>
<dbReference type="PANTHER" id="PTHR28586:SF1">
    <property type="entry name" value="PROTEIN PAXX"/>
    <property type="match status" value="1"/>
</dbReference>
<dbReference type="GO" id="GO:0070419">
    <property type="term" value="C:nonhomologous end joining complex"/>
    <property type="evidence" value="ECO:0007669"/>
    <property type="project" value="TreeGrafter"/>
</dbReference>
<evidence type="ECO:0008006" key="4">
    <source>
        <dbReference type="Google" id="ProtNLM"/>
    </source>
</evidence>
<dbReference type="PANTHER" id="PTHR28586">
    <property type="entry name" value="PROTEIN PAXX"/>
    <property type="match status" value="1"/>
</dbReference>
<dbReference type="AlphaFoldDB" id="A0A3Q1JPY8"/>
<organism evidence="2 3">
    <name type="scientific">Anabas testudineus</name>
    <name type="common">Climbing perch</name>
    <name type="synonym">Anthias testudineus</name>
    <dbReference type="NCBI Taxonomy" id="64144"/>
    <lineage>
        <taxon>Eukaryota</taxon>
        <taxon>Metazoa</taxon>
        <taxon>Chordata</taxon>
        <taxon>Craniata</taxon>
        <taxon>Vertebrata</taxon>
        <taxon>Euteleostomi</taxon>
        <taxon>Actinopterygii</taxon>
        <taxon>Neopterygii</taxon>
        <taxon>Teleostei</taxon>
        <taxon>Neoteleostei</taxon>
        <taxon>Acanthomorphata</taxon>
        <taxon>Anabantaria</taxon>
        <taxon>Anabantiformes</taxon>
        <taxon>Anabantoidei</taxon>
        <taxon>Anabantidae</taxon>
        <taxon>Anabas</taxon>
    </lineage>
</organism>
<evidence type="ECO:0000313" key="2">
    <source>
        <dbReference type="Ensembl" id="ENSATEP00000016941.3"/>
    </source>
</evidence>
<dbReference type="STRING" id="64144.ENSATEP00000016941"/>
<evidence type="ECO:0000256" key="1">
    <source>
        <dbReference type="SAM" id="MobiDB-lite"/>
    </source>
</evidence>
<dbReference type="GO" id="GO:0035861">
    <property type="term" value="C:site of double-strand break"/>
    <property type="evidence" value="ECO:0007669"/>
    <property type="project" value="TreeGrafter"/>
</dbReference>
<dbReference type="Proteomes" id="UP000265040">
    <property type="component" value="Chromosome 9"/>
</dbReference>
<protein>
    <recommendedName>
        <fullName evidence="4">PAXX non-homologous end joining factor</fullName>
    </recommendedName>
</protein>
<sequence length="214" mass="23803">QFHNIFLLPTFPLYPLFFHTAVNMDLNQTSYYTVLDQKSRSKFLCYTRRKNGVFCICLTDAADVWSTGDAEDTLNQSRQSCSLTSTEDYILKFRSACGSGNVSVVVQDSSAELQVGSGSGVLRVTLTRIEGPQATEELKELLFRMADSLTHLDSRSPSVSPLKNHQREFEPRQKQNCAPSVTVKRRLPGASLINPGTKKKLQASGVAFDDVDED</sequence>
<dbReference type="GO" id="GO:0006303">
    <property type="term" value="P:double-strand break repair via nonhomologous end joining"/>
    <property type="evidence" value="ECO:0007669"/>
    <property type="project" value="InterPro"/>
</dbReference>
<reference evidence="2" key="1">
    <citation type="submission" date="2021-04" db="EMBL/GenBank/DDBJ databases">
        <authorList>
            <consortium name="Wellcome Sanger Institute Data Sharing"/>
        </authorList>
    </citation>
    <scope>NUCLEOTIDE SEQUENCE [LARGE SCALE GENOMIC DNA]</scope>
</reference>
<proteinExistence type="predicted"/>
<dbReference type="InterPro" id="IPR027873">
    <property type="entry name" value="PAXX"/>
</dbReference>
<keyword evidence="3" id="KW-1185">Reference proteome</keyword>
<dbReference type="InterPro" id="IPR054134">
    <property type="entry name" value="PAXX_N"/>
</dbReference>
<accession>A0A3Q1JPY8</accession>
<dbReference type="Pfam" id="PF15384">
    <property type="entry name" value="PAXX"/>
    <property type="match status" value="1"/>
</dbReference>
<reference evidence="2" key="2">
    <citation type="submission" date="2025-08" db="UniProtKB">
        <authorList>
            <consortium name="Ensembl"/>
        </authorList>
    </citation>
    <scope>IDENTIFICATION</scope>
</reference>
<reference evidence="2" key="3">
    <citation type="submission" date="2025-09" db="UniProtKB">
        <authorList>
            <consortium name="Ensembl"/>
        </authorList>
    </citation>
    <scope>IDENTIFICATION</scope>
</reference>
<feature type="region of interest" description="Disordered" evidence="1">
    <location>
        <begin position="153"/>
        <end position="198"/>
    </location>
</feature>
<evidence type="ECO:0000313" key="3">
    <source>
        <dbReference type="Proteomes" id="UP000265040"/>
    </source>
</evidence>
<dbReference type="GO" id="GO:0060090">
    <property type="term" value="F:molecular adaptor activity"/>
    <property type="evidence" value="ECO:0007669"/>
    <property type="project" value="TreeGrafter"/>
</dbReference>
<dbReference type="Ensembl" id="ENSATET00000017227.3">
    <property type="protein sequence ID" value="ENSATEP00000016941.3"/>
    <property type="gene ID" value="ENSATEG00000011767.3"/>
</dbReference>
<dbReference type="CDD" id="cd22286">
    <property type="entry name" value="HD_PAXX_N"/>
    <property type="match status" value="1"/>
</dbReference>
<dbReference type="GeneTree" id="ENSGT00390000000543"/>
<dbReference type="GO" id="GO:0005634">
    <property type="term" value="C:nucleus"/>
    <property type="evidence" value="ECO:0007669"/>
    <property type="project" value="TreeGrafter"/>
</dbReference>